<dbReference type="Gene3D" id="2.60.40.10">
    <property type="entry name" value="Immunoglobulins"/>
    <property type="match status" value="1"/>
</dbReference>
<dbReference type="PANTHER" id="PTHR37833">
    <property type="entry name" value="LIPOPROTEIN-RELATED"/>
    <property type="match status" value="1"/>
</dbReference>
<dbReference type="Pfam" id="PF22544">
    <property type="entry name" value="HYDIN_VesB_CFA65-like_Ig"/>
    <property type="match status" value="1"/>
</dbReference>
<evidence type="ECO:0000256" key="5">
    <source>
        <dbReference type="ARBA" id="ARBA00023273"/>
    </source>
</evidence>
<evidence type="ECO:0000256" key="4">
    <source>
        <dbReference type="ARBA" id="ARBA00023069"/>
    </source>
</evidence>
<proteinExistence type="predicted"/>
<keyword evidence="6" id="KW-0472">Membrane</keyword>
<gene>
    <name evidence="8" type="ORF">UT63_C0015G0003</name>
</gene>
<name>A0A0G0T6P8_9BACT</name>
<dbReference type="GO" id="GO:0005737">
    <property type="term" value="C:cytoplasm"/>
    <property type="evidence" value="ECO:0007669"/>
    <property type="project" value="UniProtKB-SubCell"/>
</dbReference>
<keyword evidence="3" id="KW-0963">Cytoplasm</keyword>
<evidence type="ECO:0000256" key="1">
    <source>
        <dbReference type="ARBA" id="ARBA00004138"/>
    </source>
</evidence>
<dbReference type="EMBL" id="LBXN01000015">
    <property type="protein sequence ID" value="KKR33522.1"/>
    <property type="molecule type" value="Genomic_DNA"/>
</dbReference>
<comment type="caution">
    <text evidence="8">The sequence shown here is derived from an EMBL/GenBank/DDBJ whole genome shotgun (WGS) entry which is preliminary data.</text>
</comment>
<protein>
    <recommendedName>
        <fullName evidence="7">HYDIN/VesB/CFA65-like Ig-like domain-containing protein</fullName>
    </recommendedName>
</protein>
<accession>A0A0G0T6P8</accession>
<evidence type="ECO:0000256" key="3">
    <source>
        <dbReference type="ARBA" id="ARBA00022490"/>
    </source>
</evidence>
<dbReference type="InterPro" id="IPR053879">
    <property type="entry name" value="HYDIN_VesB_CFA65-like_Ig"/>
</dbReference>
<feature type="transmembrane region" description="Helical" evidence="6">
    <location>
        <begin position="13"/>
        <end position="34"/>
    </location>
</feature>
<organism evidence="8 9">
    <name type="scientific">Candidatus Gottesmanbacteria bacterium GW2011_GWC2_39_8</name>
    <dbReference type="NCBI Taxonomy" id="1618450"/>
    <lineage>
        <taxon>Bacteria</taxon>
        <taxon>Candidatus Gottesmaniibacteriota</taxon>
    </lineage>
</organism>
<evidence type="ECO:0000313" key="8">
    <source>
        <dbReference type="EMBL" id="KKR33522.1"/>
    </source>
</evidence>
<comment type="subcellular location">
    <subcellularLocation>
        <location evidence="1">Cell projection</location>
        <location evidence="1">Cilium</location>
    </subcellularLocation>
    <subcellularLocation>
        <location evidence="2">Cytoplasm</location>
    </subcellularLocation>
</comment>
<dbReference type="Proteomes" id="UP000034539">
    <property type="component" value="Unassembled WGS sequence"/>
</dbReference>
<sequence length="177" mass="19550">MTKYQTNTGTDKIIFYIIGAVTLVVLALIIVFSINEGKQTQTEANITAFSAKDSEKPKISVSNTFFDLGVMKAKDEKTAEFTIENKGNKPLSLFKISSSCDCTFAQIEIKGNKSPEFTMHSKSPWTGTIEPGGKALLSVIYRPFIMPVKGVVTRDVYMETNDPTKGRMTFTVKANVE</sequence>
<dbReference type="InterPro" id="IPR013783">
    <property type="entry name" value="Ig-like_fold"/>
</dbReference>
<reference evidence="8 9" key="1">
    <citation type="journal article" date="2015" name="Nature">
        <title>rRNA introns, odd ribosomes, and small enigmatic genomes across a large radiation of phyla.</title>
        <authorList>
            <person name="Brown C.T."/>
            <person name="Hug L.A."/>
            <person name="Thomas B.C."/>
            <person name="Sharon I."/>
            <person name="Castelle C.J."/>
            <person name="Singh A."/>
            <person name="Wilkins M.J."/>
            <person name="Williams K.H."/>
            <person name="Banfield J.F."/>
        </authorList>
    </citation>
    <scope>NUCLEOTIDE SEQUENCE [LARGE SCALE GENOMIC DNA]</scope>
</reference>
<keyword evidence="6" id="KW-0812">Transmembrane</keyword>
<evidence type="ECO:0000313" key="9">
    <source>
        <dbReference type="Proteomes" id="UP000034539"/>
    </source>
</evidence>
<keyword evidence="6" id="KW-1133">Transmembrane helix</keyword>
<keyword evidence="5" id="KW-0966">Cell projection</keyword>
<keyword evidence="4" id="KW-0969">Cilium</keyword>
<feature type="domain" description="HYDIN/VesB/CFA65-like Ig-like" evidence="7">
    <location>
        <begin position="57"/>
        <end position="175"/>
    </location>
</feature>
<dbReference type="AlphaFoldDB" id="A0A0G0T6P8"/>
<dbReference type="PANTHER" id="PTHR37833:SF1">
    <property type="entry name" value="SIGNAL PEPTIDE PROTEIN"/>
    <property type="match status" value="1"/>
</dbReference>
<evidence type="ECO:0000256" key="2">
    <source>
        <dbReference type="ARBA" id="ARBA00004496"/>
    </source>
</evidence>
<evidence type="ECO:0000256" key="6">
    <source>
        <dbReference type="SAM" id="Phobius"/>
    </source>
</evidence>
<evidence type="ECO:0000259" key="7">
    <source>
        <dbReference type="Pfam" id="PF22544"/>
    </source>
</evidence>